<evidence type="ECO:0000256" key="1">
    <source>
        <dbReference type="SAM" id="MobiDB-lite"/>
    </source>
</evidence>
<keyword evidence="3" id="KW-1185">Reference proteome</keyword>
<dbReference type="EMBL" id="BDIP01001852">
    <property type="protein sequence ID" value="GIQ85267.1"/>
    <property type="molecule type" value="Genomic_DNA"/>
</dbReference>
<reference evidence="2 3" key="1">
    <citation type="journal article" date="2018" name="PLoS ONE">
        <title>The draft genome of Kipferlia bialata reveals reductive genome evolution in fornicate parasites.</title>
        <authorList>
            <person name="Tanifuji G."/>
            <person name="Takabayashi S."/>
            <person name="Kume K."/>
            <person name="Takagi M."/>
            <person name="Nakayama T."/>
            <person name="Kamikawa R."/>
            <person name="Inagaki Y."/>
            <person name="Hashimoto T."/>
        </authorList>
    </citation>
    <scope>NUCLEOTIDE SEQUENCE [LARGE SCALE GENOMIC DNA]</scope>
    <source>
        <strain evidence="2">NY0173</strain>
    </source>
</reference>
<dbReference type="Proteomes" id="UP000265618">
    <property type="component" value="Unassembled WGS sequence"/>
</dbReference>
<gene>
    <name evidence="2" type="ORF">KIPB_006906</name>
</gene>
<evidence type="ECO:0000313" key="2">
    <source>
        <dbReference type="EMBL" id="GIQ85267.1"/>
    </source>
</evidence>
<name>A0A9K3CZ72_9EUKA</name>
<evidence type="ECO:0000313" key="3">
    <source>
        <dbReference type="Proteomes" id="UP000265618"/>
    </source>
</evidence>
<sequence length="106" mass="11358">MLILHRGLDPVTARHLSVVAPERLAIDKLYHNNISSGRGSDPLESQSGMPQSALLDAQVGSGLKHGIAEKVSVSVPSALSELFTARPATSEKSSKPRRAPAPRKRR</sequence>
<comment type="caution">
    <text evidence="2">The sequence shown here is derived from an EMBL/GenBank/DDBJ whole genome shotgun (WGS) entry which is preliminary data.</text>
</comment>
<dbReference type="AlphaFoldDB" id="A0A9K3CZ72"/>
<proteinExistence type="predicted"/>
<protein>
    <submittedName>
        <fullName evidence="2">Uncharacterized protein</fullName>
    </submittedName>
</protein>
<feature type="compositionally biased region" description="Basic residues" evidence="1">
    <location>
        <begin position="95"/>
        <end position="106"/>
    </location>
</feature>
<organism evidence="2 3">
    <name type="scientific">Kipferlia bialata</name>
    <dbReference type="NCBI Taxonomy" id="797122"/>
    <lineage>
        <taxon>Eukaryota</taxon>
        <taxon>Metamonada</taxon>
        <taxon>Carpediemonas-like organisms</taxon>
        <taxon>Kipferlia</taxon>
    </lineage>
</organism>
<accession>A0A9K3CZ72</accession>
<feature type="region of interest" description="Disordered" evidence="1">
    <location>
        <begin position="82"/>
        <end position="106"/>
    </location>
</feature>